<keyword evidence="1 4" id="KW-0808">Transferase</keyword>
<dbReference type="InterPro" id="IPR014729">
    <property type="entry name" value="Rossmann-like_a/b/a_fold"/>
</dbReference>
<evidence type="ECO:0000259" key="3">
    <source>
        <dbReference type="Pfam" id="PF01467"/>
    </source>
</evidence>
<reference evidence="4" key="1">
    <citation type="journal article" date="2016" name="PLoS ONE">
        <title>Comparison of O-Antigen Gene Clusters of All O-Serogroups of Escherichia coli and Proposal for Adopting a New Nomenclature for O-Typing.</title>
        <authorList>
            <person name="DebRoy C."/>
            <person name="Fratamico P.M."/>
            <person name="Yan X."/>
            <person name="Baranzoni G."/>
            <person name="Liu Y."/>
            <person name="Needleman D.S."/>
            <person name="Tebbs R."/>
            <person name="O'Connell C.D."/>
            <person name="Allred A."/>
            <person name="Swimley M."/>
            <person name="Mwangi M."/>
            <person name="Kapur V."/>
            <person name="Raygoza Garay J.A."/>
            <person name="Roberts E.L."/>
            <person name="Katani R."/>
        </authorList>
    </citation>
    <scope>NUCLEOTIDE SEQUENCE</scope>
    <source>
        <strain evidence="4">H 510c</strain>
    </source>
</reference>
<keyword evidence="2 4" id="KW-0548">Nucleotidyltransferase</keyword>
<evidence type="ECO:0000313" key="4">
    <source>
        <dbReference type="EMBL" id="AIG62502.1"/>
    </source>
</evidence>
<dbReference type="PANTHER" id="PTHR43793">
    <property type="entry name" value="FAD SYNTHASE"/>
    <property type="match status" value="1"/>
</dbReference>
<evidence type="ECO:0000256" key="1">
    <source>
        <dbReference type="ARBA" id="ARBA00022679"/>
    </source>
</evidence>
<feature type="domain" description="Cytidyltransferase-like" evidence="3">
    <location>
        <begin position="26"/>
        <end position="146"/>
    </location>
</feature>
<protein>
    <submittedName>
        <fullName evidence="4">Glycerol-3-phosphate cytidylyltransferase</fullName>
    </submittedName>
</protein>
<dbReference type="AlphaFoldDB" id="A0A0B4N3I8"/>
<sequence length="151" mass="17587">MKTIETRNVKFIKFIRLLGCIMKKVITFGTFDVFHVGHINILERASKLGDYLIVGVSSDKLNFSKKNRFPIYSEKDRVKIISSLRFVNEVFIEESLELKLEYIKKYNVDLLVMGDDWAGKFDWVKSNCEVIYLPRTPSISTTEIIEIVRSI</sequence>
<dbReference type="Gene3D" id="3.40.50.620">
    <property type="entry name" value="HUPs"/>
    <property type="match status" value="1"/>
</dbReference>
<evidence type="ECO:0000256" key="2">
    <source>
        <dbReference type="ARBA" id="ARBA00022695"/>
    </source>
</evidence>
<dbReference type="Pfam" id="PF01467">
    <property type="entry name" value="CTP_transf_like"/>
    <property type="match status" value="1"/>
</dbReference>
<gene>
    <name evidence="4" type="primary">tagD</name>
</gene>
<dbReference type="SUPFAM" id="SSF52374">
    <property type="entry name" value="Nucleotidylyl transferase"/>
    <property type="match status" value="1"/>
</dbReference>
<dbReference type="InterPro" id="IPR050385">
    <property type="entry name" value="Archaeal_FAD_synthase"/>
</dbReference>
<dbReference type="PANTHER" id="PTHR43793:SF1">
    <property type="entry name" value="FAD SYNTHASE"/>
    <property type="match status" value="1"/>
</dbReference>
<organism evidence="4">
    <name type="scientific">Escherichia coli</name>
    <dbReference type="NCBI Taxonomy" id="562"/>
    <lineage>
        <taxon>Bacteria</taxon>
        <taxon>Pseudomonadati</taxon>
        <taxon>Pseudomonadota</taxon>
        <taxon>Gammaproteobacteria</taxon>
        <taxon>Enterobacterales</taxon>
        <taxon>Enterobacteriaceae</taxon>
        <taxon>Escherichia</taxon>
    </lineage>
</organism>
<dbReference type="InterPro" id="IPR004821">
    <property type="entry name" value="Cyt_trans-like"/>
</dbReference>
<dbReference type="NCBIfam" id="TIGR00125">
    <property type="entry name" value="cyt_tran_rel"/>
    <property type="match status" value="1"/>
</dbReference>
<proteinExistence type="predicted"/>
<name>A0A0B4N3I8_ECOLX</name>
<dbReference type="EMBL" id="KJ755554">
    <property type="protein sequence ID" value="AIG62502.1"/>
    <property type="molecule type" value="Genomic_DNA"/>
</dbReference>
<dbReference type="GO" id="GO:0016779">
    <property type="term" value="F:nucleotidyltransferase activity"/>
    <property type="evidence" value="ECO:0007669"/>
    <property type="project" value="UniProtKB-KW"/>
</dbReference>
<accession>A0A0B4N3I8</accession>